<dbReference type="Gene3D" id="2.20.140.10">
    <property type="entry name" value="WGR domain"/>
    <property type="match status" value="1"/>
</dbReference>
<dbReference type="PANTHER" id="PTHR30634:SF13">
    <property type="entry name" value="PROTEIN YEHF"/>
    <property type="match status" value="1"/>
</dbReference>
<evidence type="ECO:0000259" key="1">
    <source>
        <dbReference type="PROSITE" id="PS51977"/>
    </source>
</evidence>
<gene>
    <name evidence="2" type="ORF">RN87_08310</name>
</gene>
<sequence length="254" mass="30323">MIQALYFKDEKTDKFWFVETLDCEMMVNYGKIGTTGKYEIKEFDNNQDCEKEALKLINSKKKKGYEEFVEFDRNNHYYFDDEEYGLNPLTSHPTFRKYFSDEIYYDCGDEEAPFGSDEGHDAFSELEESVRKKKKINFFDFPRVIIEEIWEMDYLTPDLKQTDEELKTQAKLNYNGLPGEQIILQSDQIILAVTFGQAKITGKIDKDLLELALKSLNRMDKLNRLIWKWDKEEATYYIETMRKDLIKYKEDFKN</sequence>
<name>A0A0S2ZNJ5_9FUSO</name>
<organism evidence="2">
    <name type="scientific">Fusobacterium hwasookii ChDC F174</name>
    <dbReference type="NCBI Taxonomy" id="1307442"/>
    <lineage>
        <taxon>Bacteria</taxon>
        <taxon>Fusobacteriati</taxon>
        <taxon>Fusobacteriota</taxon>
        <taxon>Fusobacteriia</taxon>
        <taxon>Fusobacteriales</taxon>
        <taxon>Fusobacteriaceae</taxon>
        <taxon>Fusobacterium</taxon>
    </lineage>
</organism>
<dbReference type="AlphaFoldDB" id="A0A0S2ZNJ5"/>
<dbReference type="SUPFAM" id="SSF142921">
    <property type="entry name" value="WGR domain-like"/>
    <property type="match status" value="1"/>
</dbReference>
<dbReference type="InterPro" id="IPR008893">
    <property type="entry name" value="WGR_domain"/>
</dbReference>
<evidence type="ECO:0000313" key="2">
    <source>
        <dbReference type="EMBL" id="ALQ40530.1"/>
    </source>
</evidence>
<dbReference type="InterPro" id="IPR049809">
    <property type="entry name" value="YehF/YfeS-like_WGR"/>
</dbReference>
<dbReference type="CDD" id="cd07996">
    <property type="entry name" value="WGR_MMR_like"/>
    <property type="match status" value="1"/>
</dbReference>
<dbReference type="EMBL" id="CP013331">
    <property type="protein sequence ID" value="ALQ40530.1"/>
    <property type="molecule type" value="Genomic_DNA"/>
</dbReference>
<dbReference type="PROSITE" id="PS51977">
    <property type="entry name" value="WGR"/>
    <property type="match status" value="1"/>
</dbReference>
<dbReference type="PANTHER" id="PTHR30634">
    <property type="entry name" value="OUTER MEMBRANE LOLAB LIPOPROTEIN INSERTION APPARATUS"/>
    <property type="match status" value="1"/>
</dbReference>
<accession>A0A0S2ZNJ5</accession>
<dbReference type="InterPro" id="IPR050458">
    <property type="entry name" value="LolB"/>
</dbReference>
<dbReference type="OrthoDB" id="6200718at2"/>
<dbReference type="RefSeq" id="WP_029493036.1">
    <property type="nucleotide sequence ID" value="NZ_ATKF01000036.1"/>
</dbReference>
<dbReference type="SMART" id="SM00773">
    <property type="entry name" value="WGR"/>
    <property type="match status" value="1"/>
</dbReference>
<dbReference type="InterPro" id="IPR036930">
    <property type="entry name" value="WGR_dom_sf"/>
</dbReference>
<dbReference type="Pfam" id="PF05406">
    <property type="entry name" value="WGR"/>
    <property type="match status" value="1"/>
</dbReference>
<proteinExistence type="predicted"/>
<evidence type="ECO:0000313" key="3">
    <source>
        <dbReference type="Proteomes" id="UP000063275"/>
    </source>
</evidence>
<protein>
    <submittedName>
        <fullName evidence="2">MolR family transcriptional regulator</fullName>
    </submittedName>
</protein>
<dbReference type="Proteomes" id="UP000063275">
    <property type="component" value="Chromosome"/>
</dbReference>
<dbReference type="KEGG" id="fhw:RN87_08310"/>
<feature type="domain" description="WGR" evidence="1">
    <location>
        <begin position="1"/>
        <end position="78"/>
    </location>
</feature>
<reference evidence="2 3" key="1">
    <citation type="submission" date="2015-11" db="EMBL/GenBank/DDBJ databases">
        <authorList>
            <person name="Zhang Y."/>
            <person name="Guo Z."/>
        </authorList>
    </citation>
    <scope>NUCLEOTIDE SEQUENCE [LARGE SCALE GENOMIC DNA]</scope>
    <source>
        <strain evidence="2 3">ChDC F174</strain>
    </source>
</reference>